<evidence type="ECO:0000256" key="1">
    <source>
        <dbReference type="ARBA" id="ARBA00004635"/>
    </source>
</evidence>
<evidence type="ECO:0000256" key="9">
    <source>
        <dbReference type="SAM" id="SignalP"/>
    </source>
</evidence>
<dbReference type="PROSITE" id="PS51257">
    <property type="entry name" value="PROKAR_LIPOPROTEIN"/>
    <property type="match status" value="1"/>
</dbReference>
<comment type="subcellular location">
    <subcellularLocation>
        <location evidence="1">Membrane</location>
        <topology evidence="1">Lipid-anchor</topology>
    </subcellularLocation>
</comment>
<evidence type="ECO:0000256" key="6">
    <source>
        <dbReference type="ARBA" id="ARBA00023139"/>
    </source>
</evidence>
<keyword evidence="3" id="KW-0309">Germination</keyword>
<evidence type="ECO:0000259" key="10">
    <source>
        <dbReference type="Pfam" id="PF05504"/>
    </source>
</evidence>
<reference evidence="12" key="1">
    <citation type="submission" date="2020-08" db="EMBL/GenBank/DDBJ databases">
        <title>Genome public.</title>
        <authorList>
            <person name="Liu C."/>
            <person name="Sun Q."/>
        </authorList>
    </citation>
    <scope>NUCLEOTIDE SEQUENCE</scope>
    <source>
        <strain evidence="12">NSJ-15</strain>
    </source>
</reference>
<dbReference type="InterPro" id="IPR046953">
    <property type="entry name" value="Spore_GerAC-like_C"/>
</dbReference>
<dbReference type="Pfam" id="PF25198">
    <property type="entry name" value="Spore_GerAC_N"/>
    <property type="match status" value="1"/>
</dbReference>
<evidence type="ECO:0000256" key="5">
    <source>
        <dbReference type="ARBA" id="ARBA00023136"/>
    </source>
</evidence>
<gene>
    <name evidence="12" type="ORF">H8702_03340</name>
</gene>
<evidence type="ECO:0000256" key="7">
    <source>
        <dbReference type="ARBA" id="ARBA00023288"/>
    </source>
</evidence>
<keyword evidence="4 9" id="KW-0732">Signal</keyword>
<keyword evidence="6" id="KW-0564">Palmitate</keyword>
<protein>
    <submittedName>
        <fullName evidence="12">Ger(X)C family spore germination protein</fullName>
    </submittedName>
</protein>
<organism evidence="12 13">
    <name type="scientific">Massiliimalia timonensis</name>
    <dbReference type="NCBI Taxonomy" id="1987501"/>
    <lineage>
        <taxon>Bacteria</taxon>
        <taxon>Bacillati</taxon>
        <taxon>Bacillota</taxon>
        <taxon>Clostridia</taxon>
        <taxon>Eubacteriales</taxon>
        <taxon>Oscillospiraceae</taxon>
        <taxon>Massiliimalia</taxon>
    </lineage>
</organism>
<feature type="compositionally biased region" description="Polar residues" evidence="8">
    <location>
        <begin position="203"/>
        <end position="214"/>
    </location>
</feature>
<accession>A0A8J6P008</accession>
<feature type="region of interest" description="Disordered" evidence="8">
    <location>
        <begin position="200"/>
        <end position="235"/>
    </location>
</feature>
<sequence>MKKFAIFIAAVFMSLSLTSCFESHQLNETAIVQAIAVDLAENGQYEVTMQIYAPKGGGSTTAIDTSNNNANIVSAKGKTISEAMIHATALQGEYIFAGHNRLLILGEEFAKQGVENVFSYFDRNHLTRQNIDVLVSKGKAKDIVALNIDQGILAAETLEKTVENCETNGYITRAPYYQFSRDMFLYYGCAAVPVIEKIEKPEQSQPEQKGGEQSQGKDGEESGRQEDAATDTPIDSVDVVKVEKTAVFKDYKLIDTLDQEQSRGVTFLSDSIKNTTLVAQDSEGHYASVHIYECDSKLSPKFDGDQITFVLKVRAKASIDEVLLPRGETTGAEDLEEFADSAEQSIAADCTGAFNRAVKTDGSHLFSLGDMIHKKNPELWKQISEDFSDHLSELSFKTDVEIEITRLSIEANQSVTKLK</sequence>
<dbReference type="Proteomes" id="UP000632659">
    <property type="component" value="Unassembled WGS sequence"/>
</dbReference>
<comment type="similarity">
    <text evidence="2">Belongs to the GerABKC lipoprotein family.</text>
</comment>
<evidence type="ECO:0000313" key="12">
    <source>
        <dbReference type="EMBL" id="MBC8610159.1"/>
    </source>
</evidence>
<dbReference type="InterPro" id="IPR057336">
    <property type="entry name" value="GerAC_N"/>
</dbReference>
<dbReference type="InterPro" id="IPR008844">
    <property type="entry name" value="Spore_GerAC-like"/>
</dbReference>
<dbReference type="GO" id="GO:0016020">
    <property type="term" value="C:membrane"/>
    <property type="evidence" value="ECO:0007669"/>
    <property type="project" value="UniProtKB-SubCell"/>
</dbReference>
<dbReference type="InterPro" id="IPR038501">
    <property type="entry name" value="Spore_GerAC_C_sf"/>
</dbReference>
<feature type="signal peptide" evidence="9">
    <location>
        <begin position="1"/>
        <end position="19"/>
    </location>
</feature>
<feature type="domain" description="Spore germination protein N-terminal" evidence="11">
    <location>
        <begin position="23"/>
        <end position="196"/>
    </location>
</feature>
<keyword evidence="7" id="KW-0449">Lipoprotein</keyword>
<keyword evidence="13" id="KW-1185">Reference proteome</keyword>
<evidence type="ECO:0000256" key="2">
    <source>
        <dbReference type="ARBA" id="ARBA00007886"/>
    </source>
</evidence>
<name>A0A8J6P008_9FIRM</name>
<feature type="compositionally biased region" description="Basic and acidic residues" evidence="8">
    <location>
        <begin position="215"/>
        <end position="227"/>
    </location>
</feature>
<keyword evidence="5" id="KW-0472">Membrane</keyword>
<dbReference type="NCBIfam" id="TIGR02887">
    <property type="entry name" value="spore_ger_x_C"/>
    <property type="match status" value="1"/>
</dbReference>
<proteinExistence type="inferred from homology"/>
<feature type="chain" id="PRO_5039576926" evidence="9">
    <location>
        <begin position="20"/>
        <end position="419"/>
    </location>
</feature>
<evidence type="ECO:0000256" key="4">
    <source>
        <dbReference type="ARBA" id="ARBA00022729"/>
    </source>
</evidence>
<dbReference type="GO" id="GO:0009847">
    <property type="term" value="P:spore germination"/>
    <property type="evidence" value="ECO:0007669"/>
    <property type="project" value="InterPro"/>
</dbReference>
<dbReference type="RefSeq" id="WP_154824512.1">
    <property type="nucleotide sequence ID" value="NZ_JACRTL010000001.1"/>
</dbReference>
<dbReference type="PANTHER" id="PTHR35789:SF1">
    <property type="entry name" value="SPORE GERMINATION PROTEIN B3"/>
    <property type="match status" value="1"/>
</dbReference>
<dbReference type="Gene3D" id="3.30.300.210">
    <property type="entry name" value="Nutrient germinant receptor protein C, domain 3"/>
    <property type="match status" value="1"/>
</dbReference>
<dbReference type="Pfam" id="PF05504">
    <property type="entry name" value="Spore_GerAC"/>
    <property type="match status" value="1"/>
</dbReference>
<evidence type="ECO:0000256" key="3">
    <source>
        <dbReference type="ARBA" id="ARBA00022544"/>
    </source>
</evidence>
<dbReference type="PANTHER" id="PTHR35789">
    <property type="entry name" value="SPORE GERMINATION PROTEIN B3"/>
    <property type="match status" value="1"/>
</dbReference>
<evidence type="ECO:0000256" key="8">
    <source>
        <dbReference type="SAM" id="MobiDB-lite"/>
    </source>
</evidence>
<feature type="domain" description="Spore germination GerAC-like C-terminal" evidence="10">
    <location>
        <begin position="244"/>
        <end position="406"/>
    </location>
</feature>
<dbReference type="AlphaFoldDB" id="A0A8J6P008"/>
<dbReference type="Gene3D" id="6.20.190.10">
    <property type="entry name" value="Nutrient germinant receptor protein C, domain 1"/>
    <property type="match status" value="1"/>
</dbReference>
<dbReference type="EMBL" id="JACRTL010000001">
    <property type="protein sequence ID" value="MBC8610159.1"/>
    <property type="molecule type" value="Genomic_DNA"/>
</dbReference>
<evidence type="ECO:0000313" key="13">
    <source>
        <dbReference type="Proteomes" id="UP000632659"/>
    </source>
</evidence>
<comment type="caution">
    <text evidence="12">The sequence shown here is derived from an EMBL/GenBank/DDBJ whole genome shotgun (WGS) entry which is preliminary data.</text>
</comment>
<evidence type="ECO:0000259" key="11">
    <source>
        <dbReference type="Pfam" id="PF25198"/>
    </source>
</evidence>